<name>A0ABQ9MK23_HEVBR</name>
<dbReference type="InterPro" id="IPR036397">
    <property type="entry name" value="RNaseH_sf"/>
</dbReference>
<proteinExistence type="predicted"/>
<keyword evidence="2" id="KW-1185">Reference proteome</keyword>
<evidence type="ECO:0008006" key="3">
    <source>
        <dbReference type="Google" id="ProtNLM"/>
    </source>
</evidence>
<organism evidence="1 2">
    <name type="scientific">Hevea brasiliensis</name>
    <name type="common">Para rubber tree</name>
    <name type="synonym">Siphonia brasiliensis</name>
    <dbReference type="NCBI Taxonomy" id="3981"/>
    <lineage>
        <taxon>Eukaryota</taxon>
        <taxon>Viridiplantae</taxon>
        <taxon>Streptophyta</taxon>
        <taxon>Embryophyta</taxon>
        <taxon>Tracheophyta</taxon>
        <taxon>Spermatophyta</taxon>
        <taxon>Magnoliopsida</taxon>
        <taxon>eudicotyledons</taxon>
        <taxon>Gunneridae</taxon>
        <taxon>Pentapetalae</taxon>
        <taxon>rosids</taxon>
        <taxon>fabids</taxon>
        <taxon>Malpighiales</taxon>
        <taxon>Euphorbiaceae</taxon>
        <taxon>Crotonoideae</taxon>
        <taxon>Micrandreae</taxon>
        <taxon>Hevea</taxon>
    </lineage>
</organism>
<sequence length="186" mass="21746">MSNSLKGWSVKLDDALWAYRTAYKTPIGTTPFRLVYDKSCHLPVELEHRAYWAIQTLNFDLKQAGEKRLLQLNELEELGMDAYESACIYKERTKVWHDKHLRKKEFKEGDSVLLFNSRLKLFPRKLKSRWTGPYRVSKVFPYGDIEIWSEKSGNFKVNGHRLKHYITGDPIKGASCYKLSDPSPPF</sequence>
<dbReference type="PANTHER" id="PTHR47266">
    <property type="entry name" value="ENDONUCLEASE-RELATED"/>
    <property type="match status" value="1"/>
</dbReference>
<comment type="caution">
    <text evidence="1">The sequence shown here is derived from an EMBL/GenBank/DDBJ whole genome shotgun (WGS) entry which is preliminary data.</text>
</comment>
<dbReference type="Gene3D" id="3.30.420.10">
    <property type="entry name" value="Ribonuclease H-like superfamily/Ribonuclease H"/>
    <property type="match status" value="1"/>
</dbReference>
<dbReference type="Proteomes" id="UP001174677">
    <property type="component" value="Chromosome 5"/>
</dbReference>
<accession>A0ABQ9MK23</accession>
<evidence type="ECO:0000313" key="1">
    <source>
        <dbReference type="EMBL" id="KAJ9180664.1"/>
    </source>
</evidence>
<protein>
    <recommendedName>
        <fullName evidence="3">Reverse transcriptase RNase H-like domain-containing protein</fullName>
    </recommendedName>
</protein>
<gene>
    <name evidence="1" type="ORF">P3X46_008878</name>
</gene>
<reference evidence="1" key="1">
    <citation type="journal article" date="2023" name="Plant Biotechnol. J.">
        <title>Chromosome-level wild Hevea brasiliensis genome provides new tools for genomic-assisted breeding and valuable loci to elevate rubber yield.</title>
        <authorList>
            <person name="Cheng H."/>
            <person name="Song X."/>
            <person name="Hu Y."/>
            <person name="Wu T."/>
            <person name="Yang Q."/>
            <person name="An Z."/>
            <person name="Feng S."/>
            <person name="Deng Z."/>
            <person name="Wu W."/>
            <person name="Zeng X."/>
            <person name="Tu M."/>
            <person name="Wang X."/>
            <person name="Huang H."/>
        </authorList>
    </citation>
    <scope>NUCLEOTIDE SEQUENCE</scope>
    <source>
        <strain evidence="1">MT/VB/25A 57/8</strain>
    </source>
</reference>
<dbReference type="InterPro" id="IPR052160">
    <property type="entry name" value="Gypsy_RT_Integrase-like"/>
</dbReference>
<evidence type="ECO:0000313" key="2">
    <source>
        <dbReference type="Proteomes" id="UP001174677"/>
    </source>
</evidence>
<dbReference type="EMBL" id="JARPOI010000005">
    <property type="protein sequence ID" value="KAJ9180664.1"/>
    <property type="molecule type" value="Genomic_DNA"/>
</dbReference>